<dbReference type="AlphaFoldDB" id="A0A6A7A994"/>
<dbReference type="EMBL" id="MU006220">
    <property type="protein sequence ID" value="KAF2829852.1"/>
    <property type="molecule type" value="Genomic_DNA"/>
</dbReference>
<proteinExistence type="predicted"/>
<evidence type="ECO:0000313" key="2">
    <source>
        <dbReference type="EMBL" id="KAF2829852.1"/>
    </source>
</evidence>
<accession>A0A6A7A994</accession>
<sequence length="142" mass="16245">MPLTTPPRPPRPFDTPSAPTFSTAQRSAQARNKPYNLSDKKAAEIDARRYEERIKREQAARILESSEMLIWYSNARNESIPQTRQYFQNIVWGFEEDESGVVWREEWDGEGVGVGSPRSAKGKEKERERGKKRVGSGKYVGV</sequence>
<feature type="region of interest" description="Disordered" evidence="1">
    <location>
        <begin position="109"/>
        <end position="142"/>
    </location>
</feature>
<feature type="compositionally biased region" description="Polar residues" evidence="1">
    <location>
        <begin position="21"/>
        <end position="30"/>
    </location>
</feature>
<evidence type="ECO:0000256" key="1">
    <source>
        <dbReference type="SAM" id="MobiDB-lite"/>
    </source>
</evidence>
<keyword evidence="3" id="KW-1185">Reference proteome</keyword>
<dbReference type="OrthoDB" id="5372011at2759"/>
<organism evidence="2 3">
    <name type="scientific">Ophiobolus disseminans</name>
    <dbReference type="NCBI Taxonomy" id="1469910"/>
    <lineage>
        <taxon>Eukaryota</taxon>
        <taxon>Fungi</taxon>
        <taxon>Dikarya</taxon>
        <taxon>Ascomycota</taxon>
        <taxon>Pezizomycotina</taxon>
        <taxon>Dothideomycetes</taxon>
        <taxon>Pleosporomycetidae</taxon>
        <taxon>Pleosporales</taxon>
        <taxon>Pleosporineae</taxon>
        <taxon>Phaeosphaeriaceae</taxon>
        <taxon>Ophiobolus</taxon>
    </lineage>
</organism>
<evidence type="ECO:0000313" key="3">
    <source>
        <dbReference type="Proteomes" id="UP000799424"/>
    </source>
</evidence>
<dbReference type="Proteomes" id="UP000799424">
    <property type="component" value="Unassembled WGS sequence"/>
</dbReference>
<protein>
    <submittedName>
        <fullName evidence="2">Uncharacterized protein</fullName>
    </submittedName>
</protein>
<reference evidence="2" key="1">
    <citation type="journal article" date="2020" name="Stud. Mycol.">
        <title>101 Dothideomycetes genomes: a test case for predicting lifestyles and emergence of pathogens.</title>
        <authorList>
            <person name="Haridas S."/>
            <person name="Albert R."/>
            <person name="Binder M."/>
            <person name="Bloem J."/>
            <person name="Labutti K."/>
            <person name="Salamov A."/>
            <person name="Andreopoulos B."/>
            <person name="Baker S."/>
            <person name="Barry K."/>
            <person name="Bills G."/>
            <person name="Bluhm B."/>
            <person name="Cannon C."/>
            <person name="Castanera R."/>
            <person name="Culley D."/>
            <person name="Daum C."/>
            <person name="Ezra D."/>
            <person name="Gonzalez J."/>
            <person name="Henrissat B."/>
            <person name="Kuo A."/>
            <person name="Liang C."/>
            <person name="Lipzen A."/>
            <person name="Lutzoni F."/>
            <person name="Magnuson J."/>
            <person name="Mondo S."/>
            <person name="Nolan M."/>
            <person name="Ohm R."/>
            <person name="Pangilinan J."/>
            <person name="Park H.-J."/>
            <person name="Ramirez L."/>
            <person name="Alfaro M."/>
            <person name="Sun H."/>
            <person name="Tritt A."/>
            <person name="Yoshinaga Y."/>
            <person name="Zwiers L.-H."/>
            <person name="Turgeon B."/>
            <person name="Goodwin S."/>
            <person name="Spatafora J."/>
            <person name="Crous P."/>
            <person name="Grigoriev I."/>
        </authorList>
    </citation>
    <scope>NUCLEOTIDE SEQUENCE</scope>
    <source>
        <strain evidence="2">CBS 113818</strain>
    </source>
</reference>
<feature type="region of interest" description="Disordered" evidence="1">
    <location>
        <begin position="1"/>
        <end position="37"/>
    </location>
</feature>
<feature type="compositionally biased region" description="Pro residues" evidence="1">
    <location>
        <begin position="1"/>
        <end position="13"/>
    </location>
</feature>
<gene>
    <name evidence="2" type="ORF">CC86DRAFT_367773</name>
</gene>
<name>A0A6A7A994_9PLEO</name>